<dbReference type="PANTHER" id="PTHR43841:SF1">
    <property type="entry name" value="3-HYDROXYACYL-THIOESTER DEHYDRATASE X"/>
    <property type="match status" value="1"/>
</dbReference>
<evidence type="ECO:0000313" key="3">
    <source>
        <dbReference type="Proteomes" id="UP000256970"/>
    </source>
</evidence>
<protein>
    <recommendedName>
        <fullName evidence="1">MaoC-like domain-containing protein</fullName>
    </recommendedName>
</protein>
<evidence type="ECO:0000313" key="2">
    <source>
        <dbReference type="EMBL" id="SZX70628.1"/>
    </source>
</evidence>
<dbReference type="EMBL" id="FNXT01000996">
    <property type="protein sequence ID" value="SZX70628.1"/>
    <property type="molecule type" value="Genomic_DNA"/>
</dbReference>
<dbReference type="InterPro" id="IPR029069">
    <property type="entry name" value="HotDog_dom_sf"/>
</dbReference>
<dbReference type="InterPro" id="IPR002539">
    <property type="entry name" value="MaoC-like_dom"/>
</dbReference>
<gene>
    <name evidence="2" type="ORF">BQ4739_LOCUS10824</name>
</gene>
<name>A0A383VYT3_TETOB</name>
<organism evidence="2 3">
    <name type="scientific">Tetradesmus obliquus</name>
    <name type="common">Green alga</name>
    <name type="synonym">Acutodesmus obliquus</name>
    <dbReference type="NCBI Taxonomy" id="3088"/>
    <lineage>
        <taxon>Eukaryota</taxon>
        <taxon>Viridiplantae</taxon>
        <taxon>Chlorophyta</taxon>
        <taxon>core chlorophytes</taxon>
        <taxon>Chlorophyceae</taxon>
        <taxon>CS clade</taxon>
        <taxon>Sphaeropleales</taxon>
        <taxon>Scenedesmaceae</taxon>
        <taxon>Tetradesmus</taxon>
    </lineage>
</organism>
<dbReference type="AlphaFoldDB" id="A0A383VYT3"/>
<feature type="domain" description="MaoC-like" evidence="1">
    <location>
        <begin position="221"/>
        <end position="292"/>
    </location>
</feature>
<dbReference type="Proteomes" id="UP000256970">
    <property type="component" value="Unassembled WGS sequence"/>
</dbReference>
<dbReference type="SUPFAM" id="SSF54637">
    <property type="entry name" value="Thioesterase/thiol ester dehydrase-isomerase"/>
    <property type="match status" value="1"/>
</dbReference>
<dbReference type="Pfam" id="PF01575">
    <property type="entry name" value="MaoC_dehydratas"/>
    <property type="match status" value="1"/>
</dbReference>
<dbReference type="Gene3D" id="3.10.129.10">
    <property type="entry name" value="Hotdog Thioesterase"/>
    <property type="match status" value="1"/>
</dbReference>
<proteinExistence type="predicted"/>
<keyword evidence="3" id="KW-1185">Reference proteome</keyword>
<reference evidence="2 3" key="1">
    <citation type="submission" date="2016-10" db="EMBL/GenBank/DDBJ databases">
        <authorList>
            <person name="Cai Z."/>
        </authorList>
    </citation>
    <scope>NUCLEOTIDE SEQUENCE [LARGE SCALE GENOMIC DNA]</scope>
</reference>
<sequence>MLPLLIGVAGAVLVLGLVITLRCPPDVPAELPGWPSLGFLYLQLLRSALSRKKAPADLKGKPVQVKLTAPAAFSTSRYAAFLKLVGYKAVPQQVPFSYPFVESFRLSMLAMSHRDFPFNVLGAVLARNSSSMSRPIRSDEALTYTASVDPDYVRNEKGHIEIQIVCTGTDSKGDQVWVNSLTVIVINPKAKRGGGGSKTGEAPPTWQLLANLSVLGNAGRAYGALSGDRNPIHLSSLTSRLFGFKRPIAHAMYLVACLEAELANAGYTAKAYPAVFETEFKRPTPLPAKLQAVVSPAAQPALQCAVLTGNAEKDVILGRLYSK</sequence>
<accession>A0A383VYT3</accession>
<dbReference type="PANTHER" id="PTHR43841">
    <property type="entry name" value="3-HYDROXYACYL-THIOESTER DEHYDRATASE HTDX-RELATED"/>
    <property type="match status" value="1"/>
</dbReference>
<evidence type="ECO:0000259" key="1">
    <source>
        <dbReference type="Pfam" id="PF01575"/>
    </source>
</evidence>